<evidence type="ECO:0000313" key="2">
    <source>
        <dbReference type="EMBL" id="KDP35887.1"/>
    </source>
</evidence>
<dbReference type="OrthoDB" id="2414662at2759"/>
<dbReference type="InterPro" id="IPR028939">
    <property type="entry name" value="P5C_Rdtase_cat_N"/>
</dbReference>
<sequence>MLSLSFLHRLSPKPSFPSLSAVYPLKASPPQSLLLMSTHSFLSLCIRSISPTATATATATPKPNSLYLTQMLSSNSLLKMAIIGFGSYGQFLAKTLVSQGHTVLAHSRTVHPLEAHSLGISFFLDRLDFCEQHPDVILSCTSINSAEEVTQNPMEINSKNSMTRLEWLQRSN</sequence>
<dbReference type="SUPFAM" id="SSF51735">
    <property type="entry name" value="NAD(P)-binding Rossmann-fold domains"/>
    <property type="match status" value="1"/>
</dbReference>
<dbReference type="GO" id="GO:0033730">
    <property type="term" value="F:arogenate dehydrogenase (NADP+) activity"/>
    <property type="evidence" value="ECO:0007669"/>
    <property type="project" value="InterPro"/>
</dbReference>
<dbReference type="EMBL" id="KK914464">
    <property type="protein sequence ID" value="KDP35887.1"/>
    <property type="molecule type" value="Genomic_DNA"/>
</dbReference>
<dbReference type="AlphaFoldDB" id="A0A067KIE1"/>
<proteinExistence type="predicted"/>
<dbReference type="GO" id="GO:0006571">
    <property type="term" value="P:tyrosine biosynthetic process"/>
    <property type="evidence" value="ECO:0007669"/>
    <property type="project" value="InterPro"/>
</dbReference>
<dbReference type="PANTHER" id="PTHR43207:SF4">
    <property type="entry name" value="AROGENATE DEHYDROGENASE 2, CHLOROPLASTIC"/>
    <property type="match status" value="1"/>
</dbReference>
<protein>
    <recommendedName>
        <fullName evidence="1">Pyrroline-5-carboxylate reductase catalytic N-terminal domain-containing protein</fullName>
    </recommendedName>
</protein>
<dbReference type="Proteomes" id="UP000027138">
    <property type="component" value="Unassembled WGS sequence"/>
</dbReference>
<accession>A0A067KIE1</accession>
<feature type="domain" description="Pyrroline-5-carboxylate reductase catalytic N-terminal" evidence="1">
    <location>
        <begin position="79"/>
        <end position="152"/>
    </location>
</feature>
<dbReference type="Pfam" id="PF03807">
    <property type="entry name" value="F420_oxidored"/>
    <property type="match status" value="1"/>
</dbReference>
<dbReference type="InterPro" id="IPR045011">
    <property type="entry name" value="TYRAAT1/2"/>
</dbReference>
<gene>
    <name evidence="2" type="ORF">JCGZ_10457</name>
</gene>
<evidence type="ECO:0000313" key="3">
    <source>
        <dbReference type="Proteomes" id="UP000027138"/>
    </source>
</evidence>
<dbReference type="PANTHER" id="PTHR43207">
    <property type="entry name" value="AROGENATE DEHYDROGENASE-RELATED"/>
    <property type="match status" value="1"/>
</dbReference>
<keyword evidence="3" id="KW-1185">Reference proteome</keyword>
<organism evidence="2 3">
    <name type="scientific">Jatropha curcas</name>
    <name type="common">Barbados nut</name>
    <dbReference type="NCBI Taxonomy" id="180498"/>
    <lineage>
        <taxon>Eukaryota</taxon>
        <taxon>Viridiplantae</taxon>
        <taxon>Streptophyta</taxon>
        <taxon>Embryophyta</taxon>
        <taxon>Tracheophyta</taxon>
        <taxon>Spermatophyta</taxon>
        <taxon>Magnoliopsida</taxon>
        <taxon>eudicotyledons</taxon>
        <taxon>Gunneridae</taxon>
        <taxon>Pentapetalae</taxon>
        <taxon>rosids</taxon>
        <taxon>fabids</taxon>
        <taxon>Malpighiales</taxon>
        <taxon>Euphorbiaceae</taxon>
        <taxon>Crotonoideae</taxon>
        <taxon>Jatropheae</taxon>
        <taxon>Jatropha</taxon>
    </lineage>
</organism>
<dbReference type="InterPro" id="IPR036291">
    <property type="entry name" value="NAD(P)-bd_dom_sf"/>
</dbReference>
<reference evidence="2 3" key="1">
    <citation type="journal article" date="2014" name="PLoS ONE">
        <title>Global Analysis of Gene Expression Profiles in Physic Nut (Jatropha curcas L.) Seedlings Exposed to Salt Stress.</title>
        <authorList>
            <person name="Zhang L."/>
            <person name="Zhang C."/>
            <person name="Wu P."/>
            <person name="Chen Y."/>
            <person name="Li M."/>
            <person name="Jiang H."/>
            <person name="Wu G."/>
        </authorList>
    </citation>
    <scope>NUCLEOTIDE SEQUENCE [LARGE SCALE GENOMIC DNA]</scope>
    <source>
        <strain evidence="3">cv. GZQX0401</strain>
        <tissue evidence="2">Young leaves</tissue>
    </source>
</reference>
<name>A0A067KIE1_JATCU</name>
<dbReference type="Gene3D" id="3.40.50.720">
    <property type="entry name" value="NAD(P)-binding Rossmann-like Domain"/>
    <property type="match status" value="1"/>
</dbReference>
<dbReference type="STRING" id="180498.A0A067KIE1"/>
<evidence type="ECO:0000259" key="1">
    <source>
        <dbReference type="Pfam" id="PF03807"/>
    </source>
</evidence>